<dbReference type="EMBL" id="MU150350">
    <property type="protein sequence ID" value="KAF9458069.1"/>
    <property type="molecule type" value="Genomic_DNA"/>
</dbReference>
<reference evidence="2" key="1">
    <citation type="submission" date="2020-11" db="EMBL/GenBank/DDBJ databases">
        <authorList>
            <consortium name="DOE Joint Genome Institute"/>
            <person name="Ahrendt S."/>
            <person name="Riley R."/>
            <person name="Andreopoulos W."/>
            <person name="Labutti K."/>
            <person name="Pangilinan J."/>
            <person name="Ruiz-Duenas F.J."/>
            <person name="Barrasa J.M."/>
            <person name="Sanchez-Garcia M."/>
            <person name="Camarero S."/>
            <person name="Miyauchi S."/>
            <person name="Serrano A."/>
            <person name="Linde D."/>
            <person name="Babiker R."/>
            <person name="Drula E."/>
            <person name="Ayuso-Fernandez I."/>
            <person name="Pacheco R."/>
            <person name="Padilla G."/>
            <person name="Ferreira P."/>
            <person name="Barriuso J."/>
            <person name="Kellner H."/>
            <person name="Castanera R."/>
            <person name="Alfaro M."/>
            <person name="Ramirez L."/>
            <person name="Pisabarro A.G."/>
            <person name="Kuo A."/>
            <person name="Tritt A."/>
            <person name="Lipzen A."/>
            <person name="He G."/>
            <person name="Yan M."/>
            <person name="Ng V."/>
            <person name="Cullen D."/>
            <person name="Martin F."/>
            <person name="Rosso M.-N."/>
            <person name="Henrissat B."/>
            <person name="Hibbett D."/>
            <person name="Martinez A.T."/>
            <person name="Grigoriev I.V."/>
        </authorList>
    </citation>
    <scope>NUCLEOTIDE SEQUENCE</scope>
    <source>
        <strain evidence="2">CBS 247.69</strain>
    </source>
</reference>
<sequence>MYITSCLFLYSLLSLLDLHMYTTPNPCINYCIDYISTITVGICLLYNPTTHDFHSLLYEFLTLGENTCFITKHKVNSYTLKHLGVLTLALLTNSPIA</sequence>
<dbReference type="Proteomes" id="UP000807353">
    <property type="component" value="Unassembled WGS sequence"/>
</dbReference>
<protein>
    <submittedName>
        <fullName evidence="2">Uncharacterized protein</fullName>
    </submittedName>
</protein>
<feature type="chain" id="PRO_5040470675" evidence="1">
    <location>
        <begin position="23"/>
        <end position="97"/>
    </location>
</feature>
<dbReference type="AlphaFoldDB" id="A0A9P5XWN6"/>
<keyword evidence="3" id="KW-1185">Reference proteome</keyword>
<keyword evidence="1" id="KW-0732">Signal</keyword>
<organism evidence="2 3">
    <name type="scientific">Collybia nuda</name>
    <dbReference type="NCBI Taxonomy" id="64659"/>
    <lineage>
        <taxon>Eukaryota</taxon>
        <taxon>Fungi</taxon>
        <taxon>Dikarya</taxon>
        <taxon>Basidiomycota</taxon>
        <taxon>Agaricomycotina</taxon>
        <taxon>Agaricomycetes</taxon>
        <taxon>Agaricomycetidae</taxon>
        <taxon>Agaricales</taxon>
        <taxon>Tricholomatineae</taxon>
        <taxon>Clitocybaceae</taxon>
        <taxon>Collybia</taxon>
    </lineage>
</organism>
<evidence type="ECO:0000256" key="1">
    <source>
        <dbReference type="SAM" id="SignalP"/>
    </source>
</evidence>
<proteinExistence type="predicted"/>
<gene>
    <name evidence="2" type="ORF">BDZ94DRAFT_1271552</name>
</gene>
<name>A0A9P5XWN6_9AGAR</name>
<comment type="caution">
    <text evidence="2">The sequence shown here is derived from an EMBL/GenBank/DDBJ whole genome shotgun (WGS) entry which is preliminary data.</text>
</comment>
<feature type="non-terminal residue" evidence="2">
    <location>
        <position position="97"/>
    </location>
</feature>
<accession>A0A9P5XWN6</accession>
<feature type="signal peptide" evidence="1">
    <location>
        <begin position="1"/>
        <end position="22"/>
    </location>
</feature>
<evidence type="ECO:0000313" key="3">
    <source>
        <dbReference type="Proteomes" id="UP000807353"/>
    </source>
</evidence>
<evidence type="ECO:0000313" key="2">
    <source>
        <dbReference type="EMBL" id="KAF9458069.1"/>
    </source>
</evidence>